<dbReference type="Pfam" id="PF05552">
    <property type="entry name" value="MS_channel_1st_1"/>
    <property type="match status" value="1"/>
</dbReference>
<evidence type="ECO:0000256" key="1">
    <source>
        <dbReference type="SAM" id="Phobius"/>
    </source>
</evidence>
<name>X1BHD5_9ZZZZ</name>
<dbReference type="InterPro" id="IPR008910">
    <property type="entry name" value="MSC_TM_helix"/>
</dbReference>
<comment type="caution">
    <text evidence="2">The sequence shown here is derived from an EMBL/GenBank/DDBJ whole genome shotgun (WGS) entry which is preliminary data.</text>
</comment>
<dbReference type="InterPro" id="IPR011014">
    <property type="entry name" value="MscS_channel_TM-2"/>
</dbReference>
<reference evidence="2" key="1">
    <citation type="journal article" date="2014" name="Front. Microbiol.">
        <title>High frequency of phylogenetically diverse reductive dehalogenase-homologous genes in deep subseafloor sedimentary metagenomes.</title>
        <authorList>
            <person name="Kawai M."/>
            <person name="Futagami T."/>
            <person name="Toyoda A."/>
            <person name="Takaki Y."/>
            <person name="Nishi S."/>
            <person name="Hori S."/>
            <person name="Arai W."/>
            <person name="Tsubouchi T."/>
            <person name="Morono Y."/>
            <person name="Uchiyama I."/>
            <person name="Ito T."/>
            <person name="Fujiyama A."/>
            <person name="Inagaki F."/>
            <person name="Takami H."/>
        </authorList>
    </citation>
    <scope>NUCLEOTIDE SEQUENCE</scope>
    <source>
        <strain evidence="2">Expedition CK06-06</strain>
    </source>
</reference>
<evidence type="ECO:0008006" key="3">
    <source>
        <dbReference type="Google" id="ProtNLM"/>
    </source>
</evidence>
<feature type="non-terminal residue" evidence="2">
    <location>
        <position position="80"/>
    </location>
</feature>
<dbReference type="AlphaFoldDB" id="X1BHD5"/>
<proteinExistence type="predicted"/>
<protein>
    <recommendedName>
        <fullName evidence="3">Mechanosensitive ion channel protein MscS</fullName>
    </recommendedName>
</protein>
<keyword evidence="1" id="KW-1133">Transmembrane helix</keyword>
<dbReference type="GO" id="GO:0016020">
    <property type="term" value="C:membrane"/>
    <property type="evidence" value="ECO:0007669"/>
    <property type="project" value="InterPro"/>
</dbReference>
<accession>X1BHD5</accession>
<keyword evidence="1" id="KW-0472">Membrane</keyword>
<dbReference type="SUPFAM" id="SSF82861">
    <property type="entry name" value="Mechanosensitive channel protein MscS (YggB), transmembrane region"/>
    <property type="match status" value="1"/>
</dbReference>
<sequence length="80" mass="9040">MENVDVDIEALITTYMIPWGIKIVMALAIFYIGRMVVSIVVGVVQKILRSRDMDDILVSFLSSILRWVLLLFVIIAALSQ</sequence>
<evidence type="ECO:0000313" key="2">
    <source>
        <dbReference type="EMBL" id="GAG83513.1"/>
    </source>
</evidence>
<feature type="transmembrane region" description="Helical" evidence="1">
    <location>
        <begin position="56"/>
        <end position="78"/>
    </location>
</feature>
<keyword evidence="1" id="KW-0812">Transmembrane</keyword>
<feature type="transmembrane region" description="Helical" evidence="1">
    <location>
        <begin position="23"/>
        <end position="44"/>
    </location>
</feature>
<dbReference type="EMBL" id="BART01009981">
    <property type="protein sequence ID" value="GAG83513.1"/>
    <property type="molecule type" value="Genomic_DNA"/>
</dbReference>
<gene>
    <name evidence="2" type="ORF">S01H4_21916</name>
</gene>
<organism evidence="2">
    <name type="scientific">marine sediment metagenome</name>
    <dbReference type="NCBI Taxonomy" id="412755"/>
    <lineage>
        <taxon>unclassified sequences</taxon>
        <taxon>metagenomes</taxon>
        <taxon>ecological metagenomes</taxon>
    </lineage>
</organism>
<dbReference type="Gene3D" id="1.10.287.1260">
    <property type="match status" value="1"/>
</dbReference>